<keyword evidence="13" id="KW-1185">Reference proteome</keyword>
<feature type="compositionally biased region" description="Polar residues" evidence="10">
    <location>
        <begin position="102"/>
        <end position="134"/>
    </location>
</feature>
<evidence type="ECO:0000313" key="13">
    <source>
        <dbReference type="Proteomes" id="UP000183832"/>
    </source>
</evidence>
<feature type="region of interest" description="Disordered" evidence="10">
    <location>
        <begin position="253"/>
        <end position="273"/>
    </location>
</feature>
<evidence type="ECO:0000256" key="3">
    <source>
        <dbReference type="ARBA" id="ARBA00022737"/>
    </source>
</evidence>
<proteinExistence type="predicted"/>
<evidence type="ECO:0000259" key="11">
    <source>
        <dbReference type="PROSITE" id="PS50157"/>
    </source>
</evidence>
<feature type="compositionally biased region" description="Basic and acidic residues" evidence="10">
    <location>
        <begin position="257"/>
        <end position="267"/>
    </location>
</feature>
<accession>A0A1J1IES8</accession>
<dbReference type="EMBL" id="CVRI01000048">
    <property type="protein sequence ID" value="CRK98765.1"/>
    <property type="molecule type" value="Genomic_DNA"/>
</dbReference>
<dbReference type="FunFam" id="3.30.160.60:FF:001896">
    <property type="entry name" value="insulinoma-associated protein 1b"/>
    <property type="match status" value="1"/>
</dbReference>
<dbReference type="SUPFAM" id="SSF57667">
    <property type="entry name" value="beta-beta-alpha zinc fingers"/>
    <property type="match status" value="2"/>
</dbReference>
<dbReference type="GO" id="GO:0000978">
    <property type="term" value="F:RNA polymerase II cis-regulatory region sequence-specific DNA binding"/>
    <property type="evidence" value="ECO:0007669"/>
    <property type="project" value="TreeGrafter"/>
</dbReference>
<comment type="subcellular location">
    <subcellularLocation>
        <location evidence="1">Nucleus</location>
    </subcellularLocation>
</comment>
<feature type="domain" description="C2H2-type" evidence="11">
    <location>
        <begin position="275"/>
        <end position="302"/>
    </location>
</feature>
<dbReference type="Proteomes" id="UP000183832">
    <property type="component" value="Unassembled WGS sequence"/>
</dbReference>
<evidence type="ECO:0000256" key="9">
    <source>
        <dbReference type="PROSITE-ProRule" id="PRU00042"/>
    </source>
</evidence>
<dbReference type="GO" id="GO:0030182">
    <property type="term" value="P:neuron differentiation"/>
    <property type="evidence" value="ECO:0007669"/>
    <property type="project" value="TreeGrafter"/>
</dbReference>
<gene>
    <name evidence="12" type="ORF">CLUMA_CG012123</name>
</gene>
<dbReference type="OrthoDB" id="8953942at2759"/>
<dbReference type="GO" id="GO:0001227">
    <property type="term" value="F:DNA-binding transcription repressor activity, RNA polymerase II-specific"/>
    <property type="evidence" value="ECO:0007669"/>
    <property type="project" value="TreeGrafter"/>
</dbReference>
<dbReference type="PROSITE" id="PS00028">
    <property type="entry name" value="ZINC_FINGER_C2H2_1"/>
    <property type="match status" value="2"/>
</dbReference>
<dbReference type="GO" id="GO:0008270">
    <property type="term" value="F:zinc ion binding"/>
    <property type="evidence" value="ECO:0007669"/>
    <property type="project" value="UniProtKB-KW"/>
</dbReference>
<keyword evidence="7" id="KW-0804">Transcription</keyword>
<reference evidence="12 13" key="1">
    <citation type="submission" date="2015-04" db="EMBL/GenBank/DDBJ databases">
        <authorList>
            <person name="Syromyatnikov M.Y."/>
            <person name="Popov V.N."/>
        </authorList>
    </citation>
    <scope>NUCLEOTIDE SEQUENCE [LARGE SCALE GENOMIC DNA]</scope>
</reference>
<protein>
    <submittedName>
        <fullName evidence="12">CLUMA_CG012123, isoform A</fullName>
    </submittedName>
</protein>
<dbReference type="GO" id="GO:0017053">
    <property type="term" value="C:transcription repressor complex"/>
    <property type="evidence" value="ECO:0007669"/>
    <property type="project" value="TreeGrafter"/>
</dbReference>
<evidence type="ECO:0000256" key="6">
    <source>
        <dbReference type="ARBA" id="ARBA00023015"/>
    </source>
</evidence>
<dbReference type="PANTHER" id="PTHR15065:SF4">
    <property type="entry name" value="LD18634P"/>
    <property type="match status" value="1"/>
</dbReference>
<dbReference type="AlphaFoldDB" id="A0A1J1IES8"/>
<keyword evidence="5" id="KW-0862">Zinc</keyword>
<sequence>MERTIKLSTVRSTLGLLTTVHQLPTNYQVQYIKIKTETPLDLTIKPFADQLGVAMTPPSTPSPIKKRYREIENEDQTKPFETKILSPLKKRYRENDQKFILTPQQIKQETTPKKSSARITSINQKSSKNPPTTNTKERKSKAIRKLKFDEFRSSPVSGTIIRTLEEIDENDIQESGDIDPQYNIVEVTDEAKNELAQIPNVIGAYLCKLCRIEFDDAFGLARHRCNCIVLLEYRCPECGKKFNCPANLASHRRWHKPRDQMNKKTSESSENEPSFPCKECGKCFKRQAYLKKHLATHNKKPNATTTMSTLNNHKKLSLLQNESSASSFNAHSSHSHDSADILIPQPVFNFNRTESPTPSSDSEHELVINENSNSSINSMASTASAKFNLLSNRFTEDENIAISALANLRSGSSVIRHTLAV</sequence>
<evidence type="ECO:0000256" key="5">
    <source>
        <dbReference type="ARBA" id="ARBA00022833"/>
    </source>
</evidence>
<evidence type="ECO:0000256" key="1">
    <source>
        <dbReference type="ARBA" id="ARBA00004123"/>
    </source>
</evidence>
<dbReference type="STRING" id="568069.A0A1J1IES8"/>
<dbReference type="Pfam" id="PF00096">
    <property type="entry name" value="zf-C2H2"/>
    <property type="match status" value="2"/>
</dbReference>
<evidence type="ECO:0000256" key="2">
    <source>
        <dbReference type="ARBA" id="ARBA00022723"/>
    </source>
</evidence>
<organism evidence="12 13">
    <name type="scientific">Clunio marinus</name>
    <dbReference type="NCBI Taxonomy" id="568069"/>
    <lineage>
        <taxon>Eukaryota</taxon>
        <taxon>Metazoa</taxon>
        <taxon>Ecdysozoa</taxon>
        <taxon>Arthropoda</taxon>
        <taxon>Hexapoda</taxon>
        <taxon>Insecta</taxon>
        <taxon>Pterygota</taxon>
        <taxon>Neoptera</taxon>
        <taxon>Endopterygota</taxon>
        <taxon>Diptera</taxon>
        <taxon>Nematocera</taxon>
        <taxon>Chironomoidea</taxon>
        <taxon>Chironomidae</taxon>
        <taxon>Clunio</taxon>
    </lineage>
</organism>
<name>A0A1J1IES8_9DIPT</name>
<keyword evidence="2" id="KW-0479">Metal-binding</keyword>
<dbReference type="GO" id="GO:0005634">
    <property type="term" value="C:nucleus"/>
    <property type="evidence" value="ECO:0007669"/>
    <property type="project" value="UniProtKB-SubCell"/>
</dbReference>
<keyword evidence="3" id="KW-0677">Repeat</keyword>
<dbReference type="InterPro" id="IPR042972">
    <property type="entry name" value="INSM1/2"/>
</dbReference>
<dbReference type="PANTHER" id="PTHR15065">
    <property type="entry name" value="INSULINOMA-ASSOCIATED 1"/>
    <property type="match status" value="1"/>
</dbReference>
<evidence type="ECO:0000256" key="8">
    <source>
        <dbReference type="ARBA" id="ARBA00023242"/>
    </source>
</evidence>
<feature type="domain" description="C2H2-type" evidence="11">
    <location>
        <begin position="233"/>
        <end position="260"/>
    </location>
</feature>
<dbReference type="SMART" id="SM00355">
    <property type="entry name" value="ZnF_C2H2"/>
    <property type="match status" value="3"/>
</dbReference>
<evidence type="ECO:0000313" key="12">
    <source>
        <dbReference type="EMBL" id="CRK98765.1"/>
    </source>
</evidence>
<evidence type="ECO:0000256" key="4">
    <source>
        <dbReference type="ARBA" id="ARBA00022771"/>
    </source>
</evidence>
<dbReference type="InterPro" id="IPR036236">
    <property type="entry name" value="Znf_C2H2_sf"/>
</dbReference>
<feature type="region of interest" description="Disordered" evidence="10">
    <location>
        <begin position="100"/>
        <end position="141"/>
    </location>
</feature>
<dbReference type="FunFam" id="3.30.160.60:FF:000100">
    <property type="entry name" value="Zinc finger 45-like"/>
    <property type="match status" value="1"/>
</dbReference>
<keyword evidence="4 9" id="KW-0863">Zinc-finger</keyword>
<keyword evidence="8" id="KW-0539">Nucleus</keyword>
<evidence type="ECO:0000256" key="10">
    <source>
        <dbReference type="SAM" id="MobiDB-lite"/>
    </source>
</evidence>
<dbReference type="InterPro" id="IPR013087">
    <property type="entry name" value="Znf_C2H2_type"/>
</dbReference>
<dbReference type="PROSITE" id="PS50157">
    <property type="entry name" value="ZINC_FINGER_C2H2_2"/>
    <property type="match status" value="2"/>
</dbReference>
<dbReference type="GO" id="GO:0010564">
    <property type="term" value="P:regulation of cell cycle process"/>
    <property type="evidence" value="ECO:0007669"/>
    <property type="project" value="TreeGrafter"/>
</dbReference>
<keyword evidence="6" id="KW-0805">Transcription regulation</keyword>
<evidence type="ECO:0000256" key="7">
    <source>
        <dbReference type="ARBA" id="ARBA00023163"/>
    </source>
</evidence>
<dbReference type="Gene3D" id="3.30.160.60">
    <property type="entry name" value="Classic Zinc Finger"/>
    <property type="match status" value="2"/>
</dbReference>